<sequence>MALSTSHLTLHRGTLWGTAICSDGVGGGIGPLTSACTSTADVTFGSLARRADVSAGRAPSERSDCAKCRSFGTPLGGSDRLTRSRRKKNEYSFPNLDFLSGRDARERNHVPAATRQPWPAPKADAGADFSEYESEFESGFDSGMESEFEGPAGRTRTRRRRTGTVGIPLESKLRLQFMMRLARAAREGDVDAAEGGLSEMRALGLKPGAKIHHSVVCAYATQGDGEGAVQALRRALATGEHPLPETFKAILQCFAKAGLGARVDQVLALLEREGHDALGPWQWVVDELVKHGHITDANRVFTHGAAGGLPVPYERWIEMLRVNESFGFTGMKAVWTYIDLMRRRGHLLSVLEYNRILKALSNNAWTIRQRGVSVAAMDIARDQTWVEMEEQGPGQHPDIHSFNTVLEGYIRELISGSRDSDEYIEEILAGLYTDNRLLQPNLQTFLLMFEFFAINRYLDTGRRYFWALVNFYGPHILRQLPQEEDRGRGSALDIYVRGLVQSARIDELLLVLANMERAGLKVNPRVMVVNQWGRSLCTSWVDPMDVEVDLGFFNDPLEKFRVVEIEGQDLPGSVKARRKPNWAKTDEELAEEKRHNPDDPGFAFFAQGAPSISWQKHLSLLQRRKKLDRLDAAVRRVDPDAPLEERWEAEKLVERCRIDIERSVPIKRVPKAASKLLVAELKEELAGYKQSTVGTRSQLYERVQKARREARARGSEMWVPAGYEGEEPEDKAAAEAALDAEVESRIRMREEAKVVYDHPPLPGDPPDDWLSFLREHRGENSGRAIRPMEPYWYDRGHRYSARQNELDTLLEEKTEEEFEALAVEYLNKKSGTSGLAKDDVQEWWRMEWVDAASGWGFHWEDDERAAYRDGLFEPAESYDRIREFNMARYLMQKVVELGGTPTMEDFCFLIRHAITLEKVEDLPELLQVARERHGYVYGRFLYEDALQAAVEGCQKDTANLLMQEAQVAGVDVSVEVMERVLNMSDEVDESNLSLEEQRKFKEAMREEQRI</sequence>
<dbReference type="InterPro" id="IPR050667">
    <property type="entry name" value="PPR-containing_protein"/>
</dbReference>
<name>A0A0M4UT82_KLEFL</name>
<evidence type="ECO:0000313" key="4">
    <source>
        <dbReference type="EMBL" id="BAS31046.1"/>
    </source>
</evidence>
<organism evidence="4">
    <name type="scientific">Klebsormidium flaccidum</name>
    <name type="common">Filamentous green alga</name>
    <name type="synonym">Ulothrix flaccida</name>
    <dbReference type="NCBI Taxonomy" id="3175"/>
    <lineage>
        <taxon>Eukaryota</taxon>
        <taxon>Viridiplantae</taxon>
        <taxon>Streptophyta</taxon>
        <taxon>Klebsormidiophyceae</taxon>
        <taxon>Klebsormidiales</taxon>
        <taxon>Klebsormidiaceae</taxon>
        <taxon>Klebsormidium</taxon>
    </lineage>
</organism>
<dbReference type="PANTHER" id="PTHR47939">
    <property type="entry name" value="MEMBRANE-ASSOCIATED SALT-INDUCIBLE PROTEIN-LIKE"/>
    <property type="match status" value="1"/>
</dbReference>
<dbReference type="EMBL" id="LC057397">
    <property type="protein sequence ID" value="BAS31046.1"/>
    <property type="molecule type" value="Genomic_DNA"/>
</dbReference>
<proteinExistence type="inferred from homology"/>
<evidence type="ECO:0000256" key="1">
    <source>
        <dbReference type="ARBA" id="ARBA00007626"/>
    </source>
</evidence>
<feature type="compositionally biased region" description="Acidic residues" evidence="2">
    <location>
        <begin position="136"/>
        <end position="148"/>
    </location>
</feature>
<dbReference type="OMA" id="HETFMAL"/>
<dbReference type="SMART" id="SM00513">
    <property type="entry name" value="SAP"/>
    <property type="match status" value="1"/>
</dbReference>
<dbReference type="InterPro" id="IPR011990">
    <property type="entry name" value="TPR-like_helical_dom_sf"/>
</dbReference>
<dbReference type="PANTHER" id="PTHR47939:SF5">
    <property type="entry name" value="PENTACOTRIPEPTIDE-REPEAT REGION OF PRORP DOMAIN-CONTAINING PROTEIN"/>
    <property type="match status" value="1"/>
</dbReference>
<feature type="domain" description="SAP" evidence="3">
    <location>
        <begin position="673"/>
        <end position="707"/>
    </location>
</feature>
<protein>
    <recommendedName>
        <fullName evidence="3">SAP domain-containing protein</fullName>
    </recommendedName>
</protein>
<evidence type="ECO:0000259" key="3">
    <source>
        <dbReference type="SMART" id="SM00513"/>
    </source>
</evidence>
<comment type="similarity">
    <text evidence="1">Belongs to the PPR family. P subfamily.</text>
</comment>
<evidence type="ECO:0000256" key="2">
    <source>
        <dbReference type="SAM" id="MobiDB-lite"/>
    </source>
</evidence>
<dbReference type="InterPro" id="IPR003034">
    <property type="entry name" value="SAP_dom"/>
</dbReference>
<reference evidence="4" key="1">
    <citation type="submission" date="2015-05" db="EMBL/GenBank/DDBJ databases">
        <title>Macroevolution of Chloroplast Chromosome: Eukaryotic components were introduced for chloroplast nucleoid organization at the initial stage of green plant evolution.</title>
        <authorList>
            <person name="Kobayashi Y."/>
            <person name="Takusagawa M."/>
            <person name="Harada N."/>
            <person name="Fukao Y."/>
            <person name="Yamaoka S."/>
            <person name="Kohchi T."/>
            <person name="Hori K."/>
            <person name="Ohta H."/>
            <person name="Shikanai T."/>
            <person name="Nishimura Y."/>
        </authorList>
    </citation>
    <scope>NUCLEOTIDE SEQUENCE</scope>
    <source>
        <strain evidence="4">KfpTAC3</strain>
    </source>
</reference>
<feature type="region of interest" description="Disordered" evidence="2">
    <location>
        <begin position="136"/>
        <end position="159"/>
    </location>
</feature>
<dbReference type="AlphaFoldDB" id="A0A0M4UT82"/>
<accession>A0A0M4UT82</accession>
<dbReference type="Gene3D" id="1.25.40.10">
    <property type="entry name" value="Tetratricopeptide repeat domain"/>
    <property type="match status" value="1"/>
</dbReference>